<dbReference type="Proteomes" id="UP000186817">
    <property type="component" value="Unassembled WGS sequence"/>
</dbReference>
<sequence length="646" mass="71395">MPGRWAVLNETMKRKAAELEGAAVEFEEWLQCTLYDMLHMERSLKIVAALREPVEARLDELKADKETRIVQILDTKIQQLDLLNEKNFAIMKSYTVHMLNGVEQRNDLVEDLQNIDAEEADPDFDDVFQISDDEDEEAAVAAVDGKDMEMEEAAAPTVAHQEMELEEAPGPVETQAVEPSADEGCVVIDSDIDDHESDEAVVSMTASSHEGVDANKAVVSVTASSHEGVDADMADATNRKANDARLASVPCKHFMWEWREKYQQSESEAEEMPAAHPGPPNLKRKLENELNDADDVDEQQPPPKDPDADTLDCTRVSNGAYKDRQPLIDPTTILPLPPGIAQPMPPRDNGDNFVGLRSKQATKRMRKRAAPAKELGNEGSDPAKELGSEGSATAPATELGSEGSTPAPATELERPVLAQAKAVPKAAGAKKKVIDHDQKKASQLAKARAQAATLDEHEELQVVDSQDHRRLDSAARAWYWTRLHFIDYVVSNIPAALYPIFYTVPECIGPTDRQEFDIKKRGVENDILSVTGLAVAVKYVLQLKPGALLYCAVPCASYSFMSSSRHRRTLDNPLGDISSSWVRGQNTLACRVALLLILALVRRVHIFVEHPSSSLLPNLPWFCDISSLNSPELFNLKFFQIKWCHG</sequence>
<feature type="compositionally biased region" description="Pro residues" evidence="1">
    <location>
        <begin position="335"/>
        <end position="346"/>
    </location>
</feature>
<evidence type="ECO:0000256" key="1">
    <source>
        <dbReference type="SAM" id="MobiDB-lite"/>
    </source>
</evidence>
<accession>A0A1Q9EE00</accession>
<evidence type="ECO:0000313" key="3">
    <source>
        <dbReference type="Proteomes" id="UP000186817"/>
    </source>
</evidence>
<feature type="compositionally biased region" description="Basic residues" evidence="1">
    <location>
        <begin position="360"/>
        <end position="370"/>
    </location>
</feature>
<proteinExistence type="predicted"/>
<dbReference type="EMBL" id="LSRX01000178">
    <property type="protein sequence ID" value="OLQ05666.1"/>
    <property type="molecule type" value="Genomic_DNA"/>
</dbReference>
<gene>
    <name evidence="2" type="ORF">AK812_SmicGene11098</name>
</gene>
<reference evidence="2 3" key="1">
    <citation type="submission" date="2016-02" db="EMBL/GenBank/DDBJ databases">
        <title>Genome analysis of coral dinoflagellate symbionts highlights evolutionary adaptations to a symbiotic lifestyle.</title>
        <authorList>
            <person name="Aranda M."/>
            <person name="Li Y."/>
            <person name="Liew Y.J."/>
            <person name="Baumgarten S."/>
            <person name="Simakov O."/>
            <person name="Wilson M."/>
            <person name="Piel J."/>
            <person name="Ashoor H."/>
            <person name="Bougouffa S."/>
            <person name="Bajic V.B."/>
            <person name="Ryu T."/>
            <person name="Ravasi T."/>
            <person name="Bayer T."/>
            <person name="Micklem G."/>
            <person name="Kim H."/>
            <person name="Bhak J."/>
            <person name="Lajeunesse T.C."/>
            <person name="Voolstra C.R."/>
        </authorList>
    </citation>
    <scope>NUCLEOTIDE SEQUENCE [LARGE SCALE GENOMIC DNA]</scope>
    <source>
        <strain evidence="2 3">CCMP2467</strain>
    </source>
</reference>
<feature type="region of interest" description="Disordered" evidence="1">
    <location>
        <begin position="265"/>
        <end position="408"/>
    </location>
</feature>
<dbReference type="AlphaFoldDB" id="A0A1Q9EE00"/>
<evidence type="ECO:0000313" key="2">
    <source>
        <dbReference type="EMBL" id="OLQ05666.1"/>
    </source>
</evidence>
<organism evidence="2 3">
    <name type="scientific">Symbiodinium microadriaticum</name>
    <name type="common">Dinoflagellate</name>
    <name type="synonym">Zooxanthella microadriatica</name>
    <dbReference type="NCBI Taxonomy" id="2951"/>
    <lineage>
        <taxon>Eukaryota</taxon>
        <taxon>Sar</taxon>
        <taxon>Alveolata</taxon>
        <taxon>Dinophyceae</taxon>
        <taxon>Suessiales</taxon>
        <taxon>Symbiodiniaceae</taxon>
        <taxon>Symbiodinium</taxon>
    </lineage>
</organism>
<feature type="compositionally biased region" description="Acidic residues" evidence="1">
    <location>
        <begin position="289"/>
        <end position="298"/>
    </location>
</feature>
<name>A0A1Q9EE00_SYMMI</name>
<keyword evidence="3" id="KW-1185">Reference proteome</keyword>
<protein>
    <submittedName>
        <fullName evidence="2">Uncharacterized protein</fullName>
    </submittedName>
</protein>
<comment type="caution">
    <text evidence="2">The sequence shown here is derived from an EMBL/GenBank/DDBJ whole genome shotgun (WGS) entry which is preliminary data.</text>
</comment>
<dbReference type="OrthoDB" id="427292at2759"/>